<reference evidence="2" key="1">
    <citation type="submission" date="2022-11" db="UniProtKB">
        <authorList>
            <consortium name="WormBaseParasite"/>
        </authorList>
    </citation>
    <scope>IDENTIFICATION</scope>
</reference>
<keyword evidence="1" id="KW-1185">Reference proteome</keyword>
<name>A0A915IT77_ROMCU</name>
<dbReference type="AlphaFoldDB" id="A0A915IT77"/>
<evidence type="ECO:0000313" key="2">
    <source>
        <dbReference type="WBParaSite" id="nRc.2.0.1.t17021-RA"/>
    </source>
</evidence>
<proteinExistence type="predicted"/>
<organism evidence="1 2">
    <name type="scientific">Romanomermis culicivorax</name>
    <name type="common">Nematode worm</name>
    <dbReference type="NCBI Taxonomy" id="13658"/>
    <lineage>
        <taxon>Eukaryota</taxon>
        <taxon>Metazoa</taxon>
        <taxon>Ecdysozoa</taxon>
        <taxon>Nematoda</taxon>
        <taxon>Enoplea</taxon>
        <taxon>Dorylaimia</taxon>
        <taxon>Mermithida</taxon>
        <taxon>Mermithoidea</taxon>
        <taxon>Mermithidae</taxon>
        <taxon>Romanomermis</taxon>
    </lineage>
</organism>
<evidence type="ECO:0000313" key="1">
    <source>
        <dbReference type="Proteomes" id="UP000887565"/>
    </source>
</evidence>
<accession>A0A915IT77</accession>
<dbReference type="WBParaSite" id="nRc.2.0.1.t17021-RA">
    <property type="protein sequence ID" value="nRc.2.0.1.t17021-RA"/>
    <property type="gene ID" value="nRc.2.0.1.g17021"/>
</dbReference>
<dbReference type="Proteomes" id="UP000887565">
    <property type="component" value="Unplaced"/>
</dbReference>
<protein>
    <submittedName>
        <fullName evidence="2">Uncharacterized protein</fullName>
    </submittedName>
</protein>
<sequence>MDHSYTQHFMLVYYYLCGYKGWESKAQPVQKRSRCFESAAGNFNSAAKSFKSAASLKNCLYLLRKTWRIMSTEERAEKQ</sequence>